<dbReference type="EMBL" id="FOWQ01000001">
    <property type="protein sequence ID" value="SFO77833.1"/>
    <property type="molecule type" value="Genomic_DNA"/>
</dbReference>
<dbReference type="Proteomes" id="UP000198857">
    <property type="component" value="Unassembled WGS sequence"/>
</dbReference>
<organism evidence="1 2">
    <name type="scientific">Geodermatophilus dictyosporus</name>
    <dbReference type="NCBI Taxonomy" id="1523247"/>
    <lineage>
        <taxon>Bacteria</taxon>
        <taxon>Bacillati</taxon>
        <taxon>Actinomycetota</taxon>
        <taxon>Actinomycetes</taxon>
        <taxon>Geodermatophilales</taxon>
        <taxon>Geodermatophilaceae</taxon>
        <taxon>Geodermatophilus</taxon>
    </lineage>
</organism>
<reference evidence="2" key="1">
    <citation type="submission" date="2016-10" db="EMBL/GenBank/DDBJ databases">
        <authorList>
            <person name="Varghese N."/>
            <person name="Submissions S."/>
        </authorList>
    </citation>
    <scope>NUCLEOTIDE SEQUENCE [LARGE SCALE GENOMIC DNA]</scope>
    <source>
        <strain evidence="2">DSM 44208</strain>
    </source>
</reference>
<dbReference type="RefSeq" id="WP_169063808.1">
    <property type="nucleotide sequence ID" value="NZ_FOWQ01000001.1"/>
</dbReference>
<keyword evidence="2" id="KW-1185">Reference proteome</keyword>
<protein>
    <submittedName>
        <fullName evidence="1">Uncharacterized protein</fullName>
    </submittedName>
</protein>
<gene>
    <name evidence="1" type="ORF">SAMN05660464_1131</name>
</gene>
<proteinExistence type="predicted"/>
<dbReference type="AlphaFoldDB" id="A0A1I5JZA9"/>
<evidence type="ECO:0000313" key="2">
    <source>
        <dbReference type="Proteomes" id="UP000198857"/>
    </source>
</evidence>
<sequence>MSVLVRLGGLVADAAPGLPLRATAYTVDRDVAVPMPDGVALLGDH</sequence>
<name>A0A1I5JZA9_9ACTN</name>
<evidence type="ECO:0000313" key="1">
    <source>
        <dbReference type="EMBL" id="SFO77833.1"/>
    </source>
</evidence>
<dbReference type="STRING" id="1523247.SAMN05660464_1131"/>
<accession>A0A1I5JZA9</accession>